<dbReference type="InterPro" id="IPR007487">
    <property type="entry name" value="ABC_transpt-TYRBP-like"/>
</dbReference>
<organism evidence="1 2">
    <name type="scientific">Oleiphilus messinensis</name>
    <dbReference type="NCBI Taxonomy" id="141451"/>
    <lineage>
        <taxon>Bacteria</taxon>
        <taxon>Pseudomonadati</taxon>
        <taxon>Pseudomonadota</taxon>
        <taxon>Gammaproteobacteria</taxon>
        <taxon>Oceanospirillales</taxon>
        <taxon>Oleiphilaceae</taxon>
        <taxon>Oleiphilus</taxon>
    </lineage>
</organism>
<dbReference type="AlphaFoldDB" id="A0A1Y0I802"/>
<reference evidence="1 2" key="1">
    <citation type="submission" date="2017-05" db="EMBL/GenBank/DDBJ databases">
        <title>Genomic insights into alkan degradation activity of Oleiphilus messinensis.</title>
        <authorList>
            <person name="Kozyavkin S.A."/>
            <person name="Slesarev A.I."/>
            <person name="Golyshin P.N."/>
            <person name="Korzhenkov A."/>
            <person name="Golyshina O.N."/>
            <person name="Toshchakov S.V."/>
        </authorList>
    </citation>
    <scope>NUCLEOTIDE SEQUENCE [LARGE SCALE GENOMIC DNA]</scope>
    <source>
        <strain evidence="1 2">ME102</strain>
    </source>
</reference>
<dbReference type="EMBL" id="CP021425">
    <property type="protein sequence ID" value="ARU55896.1"/>
    <property type="molecule type" value="Genomic_DNA"/>
</dbReference>
<evidence type="ECO:0000313" key="2">
    <source>
        <dbReference type="Proteomes" id="UP000196027"/>
    </source>
</evidence>
<dbReference type="PANTHER" id="PTHR35271">
    <property type="entry name" value="ABC TRANSPORTER, SUBSTRATE-BINDING LIPOPROTEIN-RELATED"/>
    <property type="match status" value="1"/>
</dbReference>
<evidence type="ECO:0000313" key="1">
    <source>
        <dbReference type="EMBL" id="ARU55896.1"/>
    </source>
</evidence>
<dbReference type="KEGG" id="ome:OLMES_1822"/>
<sequence>MVLWSGSAMSGPNIVIVHSYDEAMPWVQEQHRGFKNSLPDHTFHTFYLNSKVLPPAEIKSKANTILAQSLALEPNLYYVTDDNAFNYVASMVPNRIPVVFSGVNGGITIDYPWAQSRLATYGILERPLIKRSLIQIKSIVFPEMAKVLVLMGLSTTDQAVFLNDLAGQERFVVWGGVEVDVFRESRYDLWQRVVSTAAEQGYNAILVAGNYALRDKKDKRVDPVAIARWLAQHTELPVFTVHEQQIAEGLLVGGMVVDGGMMGKEAAMMAKQVLTGKDVVVNRFKTLSTGRYVFSRAEVKRLQLTVDPKYIDRIDWVP</sequence>
<dbReference type="Proteomes" id="UP000196027">
    <property type="component" value="Chromosome"/>
</dbReference>
<gene>
    <name evidence="1" type="ORF">OLMES_1822</name>
</gene>
<dbReference type="PANTHER" id="PTHR35271:SF1">
    <property type="entry name" value="ABC TRANSPORTER, SUBSTRATE-BINDING LIPOPROTEIN"/>
    <property type="match status" value="1"/>
</dbReference>
<proteinExistence type="predicted"/>
<accession>A0A1Y0I802</accession>
<keyword evidence="2" id="KW-1185">Reference proteome</keyword>
<dbReference type="Gene3D" id="3.40.50.2300">
    <property type="match status" value="2"/>
</dbReference>
<protein>
    <submittedName>
        <fullName evidence="1">Sugar ABC transporter ATPase</fullName>
    </submittedName>
</protein>
<name>A0A1Y0I802_9GAMM</name>